<proteinExistence type="predicted"/>
<name>A0ABQ3ILT5_9RHOB</name>
<sequence length="70" mass="7785">MEQNNRGQAFWASVESALPYVLPAIGGGAAVIYINTHKMDQLNPMIWIPVGIFLGWAASRGVMKLLDLWR</sequence>
<evidence type="ECO:0000256" key="1">
    <source>
        <dbReference type="SAM" id="Phobius"/>
    </source>
</evidence>
<keyword evidence="3" id="KW-1185">Reference proteome</keyword>
<organism evidence="2 3">
    <name type="scientific">Aliiroseovarius zhejiangensis</name>
    <dbReference type="NCBI Taxonomy" id="1632025"/>
    <lineage>
        <taxon>Bacteria</taxon>
        <taxon>Pseudomonadati</taxon>
        <taxon>Pseudomonadota</taxon>
        <taxon>Alphaproteobacteria</taxon>
        <taxon>Rhodobacterales</taxon>
        <taxon>Paracoccaceae</taxon>
        <taxon>Aliiroseovarius</taxon>
    </lineage>
</organism>
<feature type="transmembrane region" description="Helical" evidence="1">
    <location>
        <begin position="17"/>
        <end position="34"/>
    </location>
</feature>
<feature type="transmembrane region" description="Helical" evidence="1">
    <location>
        <begin position="46"/>
        <end position="63"/>
    </location>
</feature>
<evidence type="ECO:0000313" key="3">
    <source>
        <dbReference type="Proteomes" id="UP000609802"/>
    </source>
</evidence>
<dbReference type="RefSeq" id="WP_191284455.1">
    <property type="nucleotide sequence ID" value="NZ_BNCH01000001.1"/>
</dbReference>
<evidence type="ECO:0008006" key="4">
    <source>
        <dbReference type="Google" id="ProtNLM"/>
    </source>
</evidence>
<gene>
    <name evidence="2" type="ORF">GCM10016455_00270</name>
</gene>
<protein>
    <recommendedName>
        <fullName evidence="4">AtpZ/AtpI family protein</fullName>
    </recommendedName>
</protein>
<comment type="caution">
    <text evidence="2">The sequence shown here is derived from an EMBL/GenBank/DDBJ whole genome shotgun (WGS) entry which is preliminary data.</text>
</comment>
<evidence type="ECO:0000313" key="2">
    <source>
        <dbReference type="EMBL" id="GHE85148.1"/>
    </source>
</evidence>
<reference evidence="3" key="1">
    <citation type="journal article" date="2019" name="Int. J. Syst. Evol. Microbiol.">
        <title>The Global Catalogue of Microorganisms (GCM) 10K type strain sequencing project: providing services to taxonomists for standard genome sequencing and annotation.</title>
        <authorList>
            <consortium name="The Broad Institute Genomics Platform"/>
            <consortium name="The Broad Institute Genome Sequencing Center for Infectious Disease"/>
            <person name="Wu L."/>
            <person name="Ma J."/>
        </authorList>
    </citation>
    <scope>NUCLEOTIDE SEQUENCE [LARGE SCALE GENOMIC DNA]</scope>
    <source>
        <strain evidence="3">KCTC 42443</strain>
    </source>
</reference>
<dbReference type="EMBL" id="BNCH01000001">
    <property type="protein sequence ID" value="GHE85148.1"/>
    <property type="molecule type" value="Genomic_DNA"/>
</dbReference>
<keyword evidence="1" id="KW-0472">Membrane</keyword>
<keyword evidence="1" id="KW-1133">Transmembrane helix</keyword>
<dbReference type="Proteomes" id="UP000609802">
    <property type="component" value="Unassembled WGS sequence"/>
</dbReference>
<accession>A0ABQ3ILT5</accession>
<keyword evidence="1" id="KW-0812">Transmembrane</keyword>